<evidence type="ECO:0000256" key="13">
    <source>
        <dbReference type="SAM" id="SignalP"/>
    </source>
</evidence>
<dbReference type="NCBIfam" id="TIGR01786">
    <property type="entry name" value="TonB-hemlactrns"/>
    <property type="match status" value="1"/>
</dbReference>
<organism evidence="16 17">
    <name type="scientific">Photobacterium frigidiphilum</name>
    <dbReference type="NCBI Taxonomy" id="264736"/>
    <lineage>
        <taxon>Bacteria</taxon>
        <taxon>Pseudomonadati</taxon>
        <taxon>Pseudomonadota</taxon>
        <taxon>Gammaproteobacteria</taxon>
        <taxon>Vibrionales</taxon>
        <taxon>Vibrionaceae</taxon>
        <taxon>Photobacterium</taxon>
    </lineage>
</organism>
<dbReference type="GO" id="GO:0015344">
    <property type="term" value="F:siderophore uptake transmembrane transporter activity"/>
    <property type="evidence" value="ECO:0007669"/>
    <property type="project" value="TreeGrafter"/>
</dbReference>
<evidence type="ECO:0000256" key="8">
    <source>
        <dbReference type="ARBA" id="ARBA00023136"/>
    </source>
</evidence>
<evidence type="ECO:0000256" key="5">
    <source>
        <dbReference type="ARBA" id="ARBA00022692"/>
    </source>
</evidence>
<dbReference type="GO" id="GO:0044718">
    <property type="term" value="P:siderophore transmembrane transport"/>
    <property type="evidence" value="ECO:0007669"/>
    <property type="project" value="TreeGrafter"/>
</dbReference>
<feature type="domain" description="TonB-dependent receptor-like beta-barrel" evidence="14">
    <location>
        <begin position="217"/>
        <end position="668"/>
    </location>
</feature>
<dbReference type="OrthoDB" id="9764669at2"/>
<protein>
    <submittedName>
        <fullName evidence="16">Ligand-gated channel</fullName>
    </submittedName>
</protein>
<comment type="caution">
    <text evidence="16">The sequence shown here is derived from an EMBL/GenBank/DDBJ whole genome shotgun (WGS) entry which is preliminary data.</text>
</comment>
<evidence type="ECO:0000259" key="14">
    <source>
        <dbReference type="Pfam" id="PF00593"/>
    </source>
</evidence>
<name>A0A2T3JEP3_9GAMM</name>
<gene>
    <name evidence="16" type="ORF">C9J12_15420</name>
</gene>
<dbReference type="NCBIfam" id="TIGR01785">
    <property type="entry name" value="TonB-hemin"/>
    <property type="match status" value="1"/>
</dbReference>
<dbReference type="Proteomes" id="UP000240987">
    <property type="component" value="Unassembled WGS sequence"/>
</dbReference>
<dbReference type="PANTHER" id="PTHR30069:SF29">
    <property type="entry name" value="HEMOGLOBIN AND HEMOGLOBIN-HAPTOGLOBIN-BINDING PROTEIN 1-RELATED"/>
    <property type="match status" value="1"/>
</dbReference>
<comment type="similarity">
    <text evidence="2">Belongs to the TonB-dependent receptor family. Hemoglobin/haptoglobin binding protein subfamily.</text>
</comment>
<evidence type="ECO:0000256" key="4">
    <source>
        <dbReference type="ARBA" id="ARBA00022452"/>
    </source>
</evidence>
<dbReference type="CDD" id="cd01347">
    <property type="entry name" value="ligand_gated_channel"/>
    <property type="match status" value="1"/>
</dbReference>
<evidence type="ECO:0000256" key="3">
    <source>
        <dbReference type="ARBA" id="ARBA00022448"/>
    </source>
</evidence>
<feature type="domain" description="TonB-dependent receptor plug" evidence="15">
    <location>
        <begin position="50"/>
        <end position="157"/>
    </location>
</feature>
<dbReference type="PROSITE" id="PS52016">
    <property type="entry name" value="TONB_DEPENDENT_REC_3"/>
    <property type="match status" value="1"/>
</dbReference>
<evidence type="ECO:0000256" key="2">
    <source>
        <dbReference type="ARBA" id="ARBA00008143"/>
    </source>
</evidence>
<evidence type="ECO:0000313" key="16">
    <source>
        <dbReference type="EMBL" id="PSU47385.1"/>
    </source>
</evidence>
<dbReference type="InterPro" id="IPR039426">
    <property type="entry name" value="TonB-dep_rcpt-like"/>
</dbReference>
<evidence type="ECO:0000256" key="6">
    <source>
        <dbReference type="ARBA" id="ARBA00022729"/>
    </source>
</evidence>
<keyword evidence="5 11" id="KW-0812">Transmembrane</keyword>
<dbReference type="RefSeq" id="WP_107243530.1">
    <property type="nucleotide sequence ID" value="NZ_PYMJ01000015.1"/>
</dbReference>
<sequence>MNKTVLAVAVSALCGNVHAADMSSTPSQNTSVSQTNVVMVTAQKIEKAPYEVNGSVTVITSDELEREGATELYDSLKNIPGVSVSGGAGRPQNITIRGMRGNRIKIIEDGVETGDGYGADDLSDKVGRNSFDLSAAKQLEVVKGAGSSLHGSGALGGLIVITTKDASDYLTPHKNTAVEVSTNYVGESDKIKGTVNFAQRIGSSEHLVRYSQWTGSESENYTGEVYDRDVDGFDLSLTSNFYIGDHQEIKTKVSYYEDTMDRNDHDNYKSGDFNENTVTSSNKYQATYLYNDADFVLFDDAKVLGYYQSTKSNNNKTRYKTKLVQNINYKLLLLENGQFDEEKVGLKTEFQRHLDNQNIVWGVDTVFKEHSRTLGKAVISDGSTSTSQTNPFADANTFNIGMYAHDDIMWNAWDIGFGVRYDFHQLTPKDKNQLASNGYNFALSDTTSSEISPSFSIGYNFTDELKTYFSYNHGFNSPNYAKVYGYVPHDGVPPFEIVPNYNLKAETSDNFEIGVKSRMGIYSVNAAVFYSDFDNFIRTNRTGMNSDNGRITIQYVNLDKVKSYGFEMGASAEVSETVTASGSVGIVTAEEENGAYVETSTPWEGNLALHYSQDFDAFVRWNFAAAMNKVPTCSDGECVTTAGWGTVDLGLSYEPITDLFISGNLNNLFDREYVRYQDVGGMSDALSKYNAEAGRNFNVFVKYNF</sequence>
<evidence type="ECO:0000256" key="12">
    <source>
        <dbReference type="RuleBase" id="RU003357"/>
    </source>
</evidence>
<keyword evidence="4 11" id="KW-1134">Transmembrane beta strand</keyword>
<dbReference type="InterPro" id="IPR011276">
    <property type="entry name" value="TonB_haem/Hb_rcpt"/>
</dbReference>
<evidence type="ECO:0000256" key="10">
    <source>
        <dbReference type="ARBA" id="ARBA00023237"/>
    </source>
</evidence>
<proteinExistence type="inferred from homology"/>
<comment type="subcellular location">
    <subcellularLocation>
        <location evidence="1 11">Cell outer membrane</location>
        <topology evidence="1 11">Multi-pass membrane protein</topology>
    </subcellularLocation>
</comment>
<dbReference type="Pfam" id="PF07715">
    <property type="entry name" value="Plug"/>
    <property type="match status" value="1"/>
</dbReference>
<evidence type="ECO:0000256" key="7">
    <source>
        <dbReference type="ARBA" id="ARBA00023077"/>
    </source>
</evidence>
<keyword evidence="9" id="KW-0675">Receptor</keyword>
<dbReference type="Gene3D" id="2.40.170.20">
    <property type="entry name" value="TonB-dependent receptor, beta-barrel domain"/>
    <property type="match status" value="1"/>
</dbReference>
<keyword evidence="10 11" id="KW-0998">Cell outer membrane</keyword>
<evidence type="ECO:0000313" key="17">
    <source>
        <dbReference type="Proteomes" id="UP000240987"/>
    </source>
</evidence>
<dbReference type="InterPro" id="IPR012910">
    <property type="entry name" value="Plug_dom"/>
</dbReference>
<dbReference type="InterPro" id="IPR037066">
    <property type="entry name" value="Plug_dom_sf"/>
</dbReference>
<dbReference type="EMBL" id="PYMJ01000015">
    <property type="protein sequence ID" value="PSU47385.1"/>
    <property type="molecule type" value="Genomic_DNA"/>
</dbReference>
<dbReference type="InterPro" id="IPR000531">
    <property type="entry name" value="Beta-barrel_TonB"/>
</dbReference>
<feature type="signal peptide" evidence="13">
    <location>
        <begin position="1"/>
        <end position="19"/>
    </location>
</feature>
<keyword evidence="3 11" id="KW-0813">Transport</keyword>
<keyword evidence="17" id="KW-1185">Reference proteome</keyword>
<keyword evidence="7 12" id="KW-0798">TonB box</keyword>
<feature type="chain" id="PRO_5015555717" evidence="13">
    <location>
        <begin position="20"/>
        <end position="705"/>
    </location>
</feature>
<dbReference type="PANTHER" id="PTHR30069">
    <property type="entry name" value="TONB-DEPENDENT OUTER MEMBRANE RECEPTOR"/>
    <property type="match status" value="1"/>
</dbReference>
<evidence type="ECO:0000256" key="11">
    <source>
        <dbReference type="PROSITE-ProRule" id="PRU01360"/>
    </source>
</evidence>
<keyword evidence="8 11" id="KW-0472">Membrane</keyword>
<evidence type="ECO:0000259" key="15">
    <source>
        <dbReference type="Pfam" id="PF07715"/>
    </source>
</evidence>
<evidence type="ECO:0000256" key="1">
    <source>
        <dbReference type="ARBA" id="ARBA00004571"/>
    </source>
</evidence>
<dbReference type="GO" id="GO:0015232">
    <property type="term" value="F:heme transmembrane transporter activity"/>
    <property type="evidence" value="ECO:0007669"/>
    <property type="project" value="InterPro"/>
</dbReference>
<accession>A0A2T3JEP3</accession>
<dbReference type="Gene3D" id="2.170.130.10">
    <property type="entry name" value="TonB-dependent receptor, plug domain"/>
    <property type="match status" value="1"/>
</dbReference>
<dbReference type="InterPro" id="IPR036942">
    <property type="entry name" value="Beta-barrel_TonB_sf"/>
</dbReference>
<dbReference type="AlphaFoldDB" id="A0A2T3JEP3"/>
<dbReference type="SUPFAM" id="SSF56935">
    <property type="entry name" value="Porins"/>
    <property type="match status" value="1"/>
</dbReference>
<dbReference type="Pfam" id="PF00593">
    <property type="entry name" value="TonB_dep_Rec_b-barrel"/>
    <property type="match status" value="1"/>
</dbReference>
<reference evidence="16 17" key="1">
    <citation type="submission" date="2018-01" db="EMBL/GenBank/DDBJ databases">
        <title>Whole genome sequencing of Histamine producing bacteria.</title>
        <authorList>
            <person name="Butler K."/>
        </authorList>
    </citation>
    <scope>NUCLEOTIDE SEQUENCE [LARGE SCALE GENOMIC DNA]</scope>
    <source>
        <strain evidence="16 17">JCM 12947</strain>
    </source>
</reference>
<keyword evidence="6 13" id="KW-0732">Signal</keyword>
<evidence type="ECO:0000256" key="9">
    <source>
        <dbReference type="ARBA" id="ARBA00023170"/>
    </source>
</evidence>
<dbReference type="GO" id="GO:0009279">
    <property type="term" value="C:cell outer membrane"/>
    <property type="evidence" value="ECO:0007669"/>
    <property type="project" value="UniProtKB-SubCell"/>
</dbReference>
<dbReference type="InterPro" id="IPR010949">
    <property type="entry name" value="TonB_Hb/transfer/lactofer_rcpt"/>
</dbReference>